<feature type="transmembrane region" description="Helical" evidence="9">
    <location>
        <begin position="110"/>
        <end position="129"/>
    </location>
</feature>
<evidence type="ECO:0000256" key="1">
    <source>
        <dbReference type="ARBA" id="ARBA00004651"/>
    </source>
</evidence>
<keyword evidence="12" id="KW-1185">Reference proteome</keyword>
<accession>A0ABT4G594</accession>
<dbReference type="EMBL" id="JAMDMX010000001">
    <property type="protein sequence ID" value="MCY9691349.1"/>
    <property type="molecule type" value="Genomic_DNA"/>
</dbReference>
<name>A0ABT4G594_9BACL</name>
<reference evidence="11 12" key="1">
    <citation type="submission" date="2022-05" db="EMBL/GenBank/DDBJ databases">
        <title>Genome Sequencing of Bee-Associated Microbes.</title>
        <authorList>
            <person name="Dunlap C."/>
        </authorList>
    </citation>
    <scope>NUCLEOTIDE SEQUENCE [LARGE SCALE GENOMIC DNA]</scope>
    <source>
        <strain evidence="11 12">NRRL B-14421</strain>
    </source>
</reference>
<evidence type="ECO:0000256" key="3">
    <source>
        <dbReference type="ARBA" id="ARBA00022448"/>
    </source>
</evidence>
<dbReference type="RefSeq" id="WP_029198812.1">
    <property type="nucleotide sequence ID" value="NZ_JAMDMW010000241.1"/>
</dbReference>
<evidence type="ECO:0000313" key="12">
    <source>
        <dbReference type="Proteomes" id="UP001527099"/>
    </source>
</evidence>
<evidence type="ECO:0000256" key="5">
    <source>
        <dbReference type="ARBA" id="ARBA00022597"/>
    </source>
</evidence>
<dbReference type="Proteomes" id="UP001527099">
    <property type="component" value="Unassembled WGS sequence"/>
</dbReference>
<keyword evidence="5" id="KW-0762">Sugar transport</keyword>
<evidence type="ECO:0000313" key="11">
    <source>
        <dbReference type="EMBL" id="MCY9691349.1"/>
    </source>
</evidence>
<sequence>MSKYARYRLENTGIYVGYLIVFCFFAFPIFWVVSLSLKSVPELFLTPPIWFSKTPQFQNYTFVIKNMEILHYMWNSAKIVVVTIALTLLISFPAAYALSRFQFKMKRPVMLMILVFQMISPVIIAIPLYRLFSEIGLINHSAGLIAVYVAVEIPLSTWFLKGYLDTLPLELDEAAIVDGCSRWSTLWKVLLPVAMPGVASVTILIAVASWSQFIIPFILLDDKDMFPMSLGLVTLKNSSDAITTHYLAAASSIGILPVMIAFILLQRFIVGALTNGAVKG</sequence>
<comment type="subcellular location">
    <subcellularLocation>
        <location evidence="1 9">Cell membrane</location>
        <topology evidence="1 9">Multi-pass membrane protein</topology>
    </subcellularLocation>
</comment>
<evidence type="ECO:0000256" key="4">
    <source>
        <dbReference type="ARBA" id="ARBA00022475"/>
    </source>
</evidence>
<comment type="caution">
    <text evidence="11">The sequence shown here is derived from an EMBL/GenBank/DDBJ whole genome shotgun (WGS) entry which is preliminary data.</text>
</comment>
<feature type="transmembrane region" description="Helical" evidence="9">
    <location>
        <begin position="79"/>
        <end position="98"/>
    </location>
</feature>
<keyword evidence="8 9" id="KW-0472">Membrane</keyword>
<dbReference type="InterPro" id="IPR035906">
    <property type="entry name" value="MetI-like_sf"/>
</dbReference>
<feature type="domain" description="ABC transmembrane type-1" evidence="10">
    <location>
        <begin position="73"/>
        <end position="265"/>
    </location>
</feature>
<keyword evidence="4" id="KW-1003">Cell membrane</keyword>
<proteinExistence type="inferred from homology"/>
<dbReference type="PANTHER" id="PTHR32243:SF50">
    <property type="entry name" value="MALTOSE_MALTODEXTRIN TRANSPORT SYSTEM PERMEASE PROTEIN MALG"/>
    <property type="match status" value="1"/>
</dbReference>
<protein>
    <submittedName>
        <fullName evidence="11">Carbohydrate ABC transporter permease</fullName>
    </submittedName>
</protein>
<evidence type="ECO:0000256" key="8">
    <source>
        <dbReference type="ARBA" id="ARBA00023136"/>
    </source>
</evidence>
<dbReference type="PROSITE" id="PS50928">
    <property type="entry name" value="ABC_TM1"/>
    <property type="match status" value="1"/>
</dbReference>
<gene>
    <name evidence="11" type="ORF">M5X19_00160</name>
</gene>
<evidence type="ECO:0000256" key="9">
    <source>
        <dbReference type="RuleBase" id="RU363032"/>
    </source>
</evidence>
<comment type="similarity">
    <text evidence="2">Belongs to the binding-protein-dependent transport system permease family. MalFG subfamily.</text>
</comment>
<dbReference type="Gene3D" id="1.10.3720.10">
    <property type="entry name" value="MetI-like"/>
    <property type="match status" value="1"/>
</dbReference>
<feature type="transmembrane region" description="Helical" evidence="9">
    <location>
        <begin position="189"/>
        <end position="219"/>
    </location>
</feature>
<keyword evidence="3 9" id="KW-0813">Transport</keyword>
<organism evidence="11 12">
    <name type="scientific">Paenibacillus alginolyticus</name>
    <dbReference type="NCBI Taxonomy" id="59839"/>
    <lineage>
        <taxon>Bacteria</taxon>
        <taxon>Bacillati</taxon>
        <taxon>Bacillota</taxon>
        <taxon>Bacilli</taxon>
        <taxon>Bacillales</taxon>
        <taxon>Paenibacillaceae</taxon>
        <taxon>Paenibacillus</taxon>
    </lineage>
</organism>
<evidence type="ECO:0000256" key="6">
    <source>
        <dbReference type="ARBA" id="ARBA00022692"/>
    </source>
</evidence>
<feature type="transmembrane region" description="Helical" evidence="9">
    <location>
        <begin position="141"/>
        <end position="160"/>
    </location>
</feature>
<dbReference type="PANTHER" id="PTHR32243">
    <property type="entry name" value="MALTOSE TRANSPORT SYSTEM PERMEASE-RELATED"/>
    <property type="match status" value="1"/>
</dbReference>
<evidence type="ECO:0000259" key="10">
    <source>
        <dbReference type="PROSITE" id="PS50928"/>
    </source>
</evidence>
<feature type="transmembrane region" description="Helical" evidence="9">
    <location>
        <begin position="12"/>
        <end position="33"/>
    </location>
</feature>
<feature type="transmembrane region" description="Helical" evidence="9">
    <location>
        <begin position="246"/>
        <end position="265"/>
    </location>
</feature>
<dbReference type="InterPro" id="IPR000515">
    <property type="entry name" value="MetI-like"/>
</dbReference>
<dbReference type="SUPFAM" id="SSF161098">
    <property type="entry name" value="MetI-like"/>
    <property type="match status" value="1"/>
</dbReference>
<dbReference type="InterPro" id="IPR050901">
    <property type="entry name" value="BP-dep_ABC_trans_perm"/>
</dbReference>
<keyword evidence="6 9" id="KW-0812">Transmembrane</keyword>
<keyword evidence="7 9" id="KW-1133">Transmembrane helix</keyword>
<dbReference type="Pfam" id="PF00528">
    <property type="entry name" value="BPD_transp_1"/>
    <property type="match status" value="1"/>
</dbReference>
<evidence type="ECO:0000256" key="7">
    <source>
        <dbReference type="ARBA" id="ARBA00022989"/>
    </source>
</evidence>
<evidence type="ECO:0000256" key="2">
    <source>
        <dbReference type="ARBA" id="ARBA00009047"/>
    </source>
</evidence>
<dbReference type="CDD" id="cd06261">
    <property type="entry name" value="TM_PBP2"/>
    <property type="match status" value="1"/>
</dbReference>